<keyword evidence="6 8" id="KW-1133">Transmembrane helix</keyword>
<sequence>MSVLRIGLRQCSGARPARVSSGVRMNAWLDAFVPAFALLALGALLKRRLLRDDAVWAGMERLIYWVLLPSLIIAALSPLDLATLPLGRIAGAIWGALALGSLAALALSRVLGLAHPAMTSVLQGGIRFNNLMGFAIVGALFGAEGTGFGAVATGIIVPFVQTVTTLAFAFDGQRGPPRPLAVLRQLALNPLLLAVGIGFGIAALGGLPAGLAPTVQTLGRASVALGLLCVGAALSLQSFSDRVGVQAATGVLKLVVMPAVTWGLCVLLGVPPLATAVAVVFMALPTAATSYVMARAMGGDAPLMAAITTTEHIVSIVTLPLWVMLVAP</sequence>
<feature type="transmembrane region" description="Helical" evidence="8">
    <location>
        <begin position="91"/>
        <end position="114"/>
    </location>
</feature>
<evidence type="ECO:0008006" key="11">
    <source>
        <dbReference type="Google" id="ProtNLM"/>
    </source>
</evidence>
<keyword evidence="3" id="KW-0813">Transport</keyword>
<evidence type="ECO:0000256" key="8">
    <source>
        <dbReference type="SAM" id="Phobius"/>
    </source>
</evidence>
<protein>
    <recommendedName>
        <fullName evidence="11">AEC family transporter</fullName>
    </recommendedName>
</protein>
<dbReference type="InterPro" id="IPR038770">
    <property type="entry name" value="Na+/solute_symporter_sf"/>
</dbReference>
<dbReference type="Gene3D" id="1.20.1530.20">
    <property type="match status" value="1"/>
</dbReference>
<evidence type="ECO:0000256" key="6">
    <source>
        <dbReference type="ARBA" id="ARBA00022989"/>
    </source>
</evidence>
<feature type="transmembrane region" description="Helical" evidence="8">
    <location>
        <begin position="218"/>
        <end position="239"/>
    </location>
</feature>
<evidence type="ECO:0000256" key="5">
    <source>
        <dbReference type="ARBA" id="ARBA00022692"/>
    </source>
</evidence>
<dbReference type="EMBL" id="AP025637">
    <property type="protein sequence ID" value="BDG70401.1"/>
    <property type="molecule type" value="Genomic_DNA"/>
</dbReference>
<evidence type="ECO:0000256" key="3">
    <source>
        <dbReference type="ARBA" id="ARBA00022448"/>
    </source>
</evidence>
<dbReference type="Proteomes" id="UP000831327">
    <property type="component" value="Chromosome"/>
</dbReference>
<dbReference type="PANTHER" id="PTHR36838">
    <property type="entry name" value="AUXIN EFFLUX CARRIER FAMILY PROTEIN"/>
    <property type="match status" value="1"/>
</dbReference>
<feature type="transmembrane region" description="Helical" evidence="8">
    <location>
        <begin position="31"/>
        <end position="50"/>
    </location>
</feature>
<accession>A0ABM7XY18</accession>
<name>A0ABM7XY18_9PROT</name>
<evidence type="ECO:0000256" key="4">
    <source>
        <dbReference type="ARBA" id="ARBA00022475"/>
    </source>
</evidence>
<dbReference type="InterPro" id="IPR004776">
    <property type="entry name" value="Mem_transp_PIN-like"/>
</dbReference>
<feature type="transmembrane region" description="Helical" evidence="8">
    <location>
        <begin position="301"/>
        <end position="325"/>
    </location>
</feature>
<keyword evidence="7 8" id="KW-0472">Membrane</keyword>
<evidence type="ECO:0000256" key="1">
    <source>
        <dbReference type="ARBA" id="ARBA00004651"/>
    </source>
</evidence>
<gene>
    <name evidence="9" type="ORF">Rmf_03300</name>
</gene>
<dbReference type="RefSeq" id="WP_244457736.1">
    <property type="nucleotide sequence ID" value="NZ_AP025637.1"/>
</dbReference>
<feature type="transmembrane region" description="Helical" evidence="8">
    <location>
        <begin position="149"/>
        <end position="170"/>
    </location>
</feature>
<reference evidence="9 10" key="1">
    <citation type="journal article" date="2016" name="Microbes Environ.">
        <title>Phylogenetically diverse aerobic anoxygenic phototrophic bacteria isolated from epilithic biofilms in Tama river, Japan.</title>
        <authorList>
            <person name="Hirose S."/>
            <person name="Matsuura K."/>
            <person name="Haruta S."/>
        </authorList>
    </citation>
    <scope>NUCLEOTIDE SEQUENCE [LARGE SCALE GENOMIC DNA]</scope>
    <source>
        <strain evidence="9 10">S08</strain>
    </source>
</reference>
<dbReference type="Pfam" id="PF03547">
    <property type="entry name" value="Mem_trans"/>
    <property type="match status" value="1"/>
</dbReference>
<keyword evidence="10" id="KW-1185">Reference proteome</keyword>
<organism evidence="9 10">
    <name type="scientific">Roseomonas fluvialis</name>
    <dbReference type="NCBI Taxonomy" id="1750527"/>
    <lineage>
        <taxon>Bacteria</taxon>
        <taxon>Pseudomonadati</taxon>
        <taxon>Pseudomonadota</taxon>
        <taxon>Alphaproteobacteria</taxon>
        <taxon>Acetobacterales</taxon>
        <taxon>Roseomonadaceae</taxon>
        <taxon>Roseomonas</taxon>
    </lineage>
</organism>
<evidence type="ECO:0000256" key="2">
    <source>
        <dbReference type="ARBA" id="ARBA00010145"/>
    </source>
</evidence>
<evidence type="ECO:0000313" key="9">
    <source>
        <dbReference type="EMBL" id="BDG70401.1"/>
    </source>
</evidence>
<proteinExistence type="inferred from homology"/>
<keyword evidence="5 8" id="KW-0812">Transmembrane</keyword>
<dbReference type="PANTHER" id="PTHR36838:SF4">
    <property type="entry name" value="AUXIN EFFLUX CARRIER FAMILY PROTEIN"/>
    <property type="match status" value="1"/>
</dbReference>
<evidence type="ECO:0000256" key="7">
    <source>
        <dbReference type="ARBA" id="ARBA00023136"/>
    </source>
</evidence>
<feature type="transmembrane region" description="Helical" evidence="8">
    <location>
        <begin position="191"/>
        <end position="212"/>
    </location>
</feature>
<comment type="subcellular location">
    <subcellularLocation>
        <location evidence="1">Cell membrane</location>
        <topology evidence="1">Multi-pass membrane protein</topology>
    </subcellularLocation>
</comment>
<keyword evidence="4" id="KW-1003">Cell membrane</keyword>
<evidence type="ECO:0000313" key="10">
    <source>
        <dbReference type="Proteomes" id="UP000831327"/>
    </source>
</evidence>
<feature type="transmembrane region" description="Helical" evidence="8">
    <location>
        <begin position="126"/>
        <end position="143"/>
    </location>
</feature>
<comment type="similarity">
    <text evidence="2">Belongs to the auxin efflux carrier (TC 2.A.69) family.</text>
</comment>
<feature type="transmembrane region" description="Helical" evidence="8">
    <location>
        <begin position="62"/>
        <end position="79"/>
    </location>
</feature>